<comment type="caution">
    <text evidence="5">The sequence shown here is derived from an EMBL/GenBank/DDBJ whole genome shotgun (WGS) entry which is preliminary data.</text>
</comment>
<evidence type="ECO:0000313" key="6">
    <source>
        <dbReference type="Proteomes" id="UP000028725"/>
    </source>
</evidence>
<evidence type="ECO:0000256" key="4">
    <source>
        <dbReference type="ARBA" id="ARBA00047684"/>
    </source>
</evidence>
<dbReference type="CDD" id="cd20298">
    <property type="entry name" value="cupin_UAH"/>
    <property type="match status" value="1"/>
</dbReference>
<comment type="catalytic activity">
    <reaction evidence="4">
        <text>(S)-ureidoglycolate = urea + glyoxylate</text>
        <dbReference type="Rhea" id="RHEA:11304"/>
        <dbReference type="ChEBI" id="CHEBI:16199"/>
        <dbReference type="ChEBI" id="CHEBI:36655"/>
        <dbReference type="ChEBI" id="CHEBI:57296"/>
        <dbReference type="EC" id="4.3.2.3"/>
    </reaction>
</comment>
<dbReference type="InterPro" id="IPR011051">
    <property type="entry name" value="RmlC_Cupin_sf"/>
</dbReference>
<evidence type="ECO:0000313" key="5">
    <source>
        <dbReference type="EMBL" id="KFE61986.1"/>
    </source>
</evidence>
<dbReference type="OrthoDB" id="9804602at2"/>
<evidence type="ECO:0000256" key="3">
    <source>
        <dbReference type="ARBA" id="ARBA00023239"/>
    </source>
</evidence>
<dbReference type="InterPro" id="IPR047233">
    <property type="entry name" value="UAH_cupin"/>
</dbReference>
<dbReference type="GO" id="GO:0004848">
    <property type="term" value="F:ureidoglycolate hydrolase activity"/>
    <property type="evidence" value="ECO:0007669"/>
    <property type="project" value="InterPro"/>
</dbReference>
<comment type="subunit">
    <text evidence="1">Homodimer.</text>
</comment>
<dbReference type="InterPro" id="IPR024060">
    <property type="entry name" value="Ureidoglycolate_lyase_dom_sf"/>
</dbReference>
<reference evidence="5 6" key="1">
    <citation type="submission" date="2014-04" db="EMBL/GenBank/DDBJ databases">
        <title>Genome assembly of Hyalangium minutum DSM 14724.</title>
        <authorList>
            <person name="Sharma G."/>
            <person name="Subramanian S."/>
        </authorList>
    </citation>
    <scope>NUCLEOTIDE SEQUENCE [LARGE SCALE GENOMIC DNA]</scope>
    <source>
        <strain evidence="5 6">DSM 14724</strain>
    </source>
</reference>
<keyword evidence="3" id="KW-0456">Lyase</keyword>
<dbReference type="STRING" id="394096.DB31_4429"/>
<keyword evidence="6" id="KW-1185">Reference proteome</keyword>
<dbReference type="PIRSF" id="PIRSF017306">
    <property type="entry name" value="Ureidogly_hydro"/>
    <property type="match status" value="1"/>
</dbReference>
<accession>A0A085W2S3</accession>
<dbReference type="InterPro" id="IPR007247">
    <property type="entry name" value="Ureidogly_lyase"/>
</dbReference>
<name>A0A085W2S3_9BACT</name>
<dbReference type="SUPFAM" id="SSF51182">
    <property type="entry name" value="RmlC-like cupins"/>
    <property type="match status" value="1"/>
</dbReference>
<sequence length="170" mass="18530">MNNQEPVRAQPLTREAFGPFGDVISVERAGGSSANQGTARRYDRVAQLASTRPEAQPNLAVFRSVAKALPFEVRLVERHPCSTQMFMPVACQRFLIVVCPSDAQGEPELSQLCAFVCGPGQGINYHAGVWHHPIIALEGPADFLMLAWEDGTARDCEERPLSAPLLVTSD</sequence>
<dbReference type="PANTHER" id="PTHR21221">
    <property type="entry name" value="UREIDOGLYCOLATE HYDROLASE"/>
    <property type="match status" value="1"/>
</dbReference>
<dbReference type="Gene3D" id="2.60.120.480">
    <property type="entry name" value="Ureidoglycolate hydrolase"/>
    <property type="match status" value="1"/>
</dbReference>
<dbReference type="PANTHER" id="PTHR21221:SF1">
    <property type="entry name" value="UREIDOGLYCOLATE LYASE"/>
    <property type="match status" value="1"/>
</dbReference>
<keyword evidence="2" id="KW-0659">Purine metabolism</keyword>
<evidence type="ECO:0000256" key="1">
    <source>
        <dbReference type="ARBA" id="ARBA00011738"/>
    </source>
</evidence>
<dbReference type="GO" id="GO:0006144">
    <property type="term" value="P:purine nucleobase metabolic process"/>
    <property type="evidence" value="ECO:0007669"/>
    <property type="project" value="UniProtKB-KW"/>
</dbReference>
<proteinExistence type="predicted"/>
<dbReference type="GO" id="GO:0000256">
    <property type="term" value="P:allantoin catabolic process"/>
    <property type="evidence" value="ECO:0007669"/>
    <property type="project" value="InterPro"/>
</dbReference>
<gene>
    <name evidence="5" type="ORF">DB31_4429</name>
</gene>
<dbReference type="EMBL" id="JMCB01000024">
    <property type="protein sequence ID" value="KFE61986.1"/>
    <property type="molecule type" value="Genomic_DNA"/>
</dbReference>
<dbReference type="Pfam" id="PF04115">
    <property type="entry name" value="Ureidogly_lyase"/>
    <property type="match status" value="1"/>
</dbReference>
<organism evidence="5 6">
    <name type="scientific">Hyalangium minutum</name>
    <dbReference type="NCBI Taxonomy" id="394096"/>
    <lineage>
        <taxon>Bacteria</taxon>
        <taxon>Pseudomonadati</taxon>
        <taxon>Myxococcota</taxon>
        <taxon>Myxococcia</taxon>
        <taxon>Myxococcales</taxon>
        <taxon>Cystobacterineae</taxon>
        <taxon>Archangiaceae</taxon>
        <taxon>Hyalangium</taxon>
    </lineage>
</organism>
<keyword evidence="5" id="KW-0378">Hydrolase</keyword>
<dbReference type="GO" id="GO:0050385">
    <property type="term" value="F:ureidoglycolate lyase activity"/>
    <property type="evidence" value="ECO:0007669"/>
    <property type="project" value="UniProtKB-EC"/>
</dbReference>
<dbReference type="AlphaFoldDB" id="A0A085W2S3"/>
<evidence type="ECO:0000256" key="2">
    <source>
        <dbReference type="ARBA" id="ARBA00022631"/>
    </source>
</evidence>
<dbReference type="RefSeq" id="WP_044198244.1">
    <property type="nucleotide sequence ID" value="NZ_JMCB01000024.1"/>
</dbReference>
<dbReference type="Proteomes" id="UP000028725">
    <property type="component" value="Unassembled WGS sequence"/>
</dbReference>
<protein>
    <submittedName>
        <fullName evidence="5">Ureidoglycolate hydrolase</fullName>
    </submittedName>
</protein>